<feature type="domain" description="4'-phosphopantetheinyl transferase N-terminal" evidence="4">
    <location>
        <begin position="17"/>
        <end position="101"/>
    </location>
</feature>
<dbReference type="AlphaFoldDB" id="A0A168PZ73"/>
<dbReference type="GO" id="GO:0005829">
    <property type="term" value="C:cytosol"/>
    <property type="evidence" value="ECO:0007669"/>
    <property type="project" value="TreeGrafter"/>
</dbReference>
<evidence type="ECO:0000259" key="3">
    <source>
        <dbReference type="Pfam" id="PF01648"/>
    </source>
</evidence>
<evidence type="ECO:0000256" key="2">
    <source>
        <dbReference type="ARBA" id="ARBA00022679"/>
    </source>
</evidence>
<dbReference type="Gene3D" id="3.90.470.20">
    <property type="entry name" value="4'-phosphopantetheinyl transferase domain"/>
    <property type="match status" value="2"/>
</dbReference>
<dbReference type="InterPro" id="IPR008278">
    <property type="entry name" value="4-PPantetheinyl_Trfase_dom"/>
</dbReference>
<dbReference type="SUPFAM" id="SSF56214">
    <property type="entry name" value="4'-phosphopantetheinyl transferase"/>
    <property type="match status" value="2"/>
</dbReference>
<feature type="domain" description="4'-phosphopantetheinyl transferase" evidence="3">
    <location>
        <begin position="110"/>
        <end position="188"/>
    </location>
</feature>
<protein>
    <recommendedName>
        <fullName evidence="1">holo-[acyl-carrier-protein] synthase</fullName>
        <ecNumber evidence="1">2.7.8.7</ecNumber>
    </recommendedName>
</protein>
<sequence>MTLPVTLFSFNINDFGDQFDRALERLPAKEQEAVLRYKLSKDRRLSLGGRLLRRYYFSRALKLDWQSIDFVIQPDGKPALVHPQGIVVDFNISHDGDWVIFGVTEQPGMSIGVDVVAMNHDTYGPINDFISSFNDQLMEEERQLLGSMKDDRHRLTTFYQIWGLKESYIKAIGKGLALDLDQFCILPSPPNGVGSTSTKVRRLGLRTRRADGDDDDQAGNWCIHLDYLDSQSISVVCCGSRKGGSILDKDLVELGGTTMNLGDMYNGQPSIFTRLDPTTLLS</sequence>
<dbReference type="GO" id="GO:0019878">
    <property type="term" value="P:lysine biosynthetic process via aminoadipic acid"/>
    <property type="evidence" value="ECO:0007669"/>
    <property type="project" value="TreeGrafter"/>
</dbReference>
<dbReference type="STRING" id="4829.A0A168PZ73"/>
<dbReference type="InParanoid" id="A0A168PZ73"/>
<dbReference type="Proteomes" id="UP000078561">
    <property type="component" value="Unassembled WGS sequence"/>
</dbReference>
<dbReference type="PANTHER" id="PTHR12215">
    <property type="entry name" value="PHOSPHOPANTETHEINE TRANSFERASE"/>
    <property type="match status" value="1"/>
</dbReference>
<dbReference type="InterPro" id="IPR037143">
    <property type="entry name" value="4-PPantetheinyl_Trfase_dom_sf"/>
</dbReference>
<evidence type="ECO:0000259" key="4">
    <source>
        <dbReference type="Pfam" id="PF22624"/>
    </source>
</evidence>
<dbReference type="EC" id="2.7.8.7" evidence="1"/>
<dbReference type="PANTHER" id="PTHR12215:SF10">
    <property type="entry name" value="L-AMINOADIPATE-SEMIALDEHYDE DEHYDROGENASE-PHOSPHOPANTETHEINYL TRANSFERASE"/>
    <property type="match status" value="1"/>
</dbReference>
<evidence type="ECO:0000313" key="6">
    <source>
        <dbReference type="Proteomes" id="UP000078561"/>
    </source>
</evidence>
<gene>
    <name evidence="5" type="primary">ABSGL_09046.1 scaffold 10677</name>
</gene>
<dbReference type="Pfam" id="PF22624">
    <property type="entry name" value="AASDHPPT_N"/>
    <property type="match status" value="1"/>
</dbReference>
<dbReference type="GO" id="GO:0008897">
    <property type="term" value="F:holo-[acyl-carrier-protein] synthase activity"/>
    <property type="evidence" value="ECO:0007669"/>
    <property type="project" value="UniProtKB-EC"/>
</dbReference>
<organism evidence="5">
    <name type="scientific">Absidia glauca</name>
    <name type="common">Pin mould</name>
    <dbReference type="NCBI Taxonomy" id="4829"/>
    <lineage>
        <taxon>Eukaryota</taxon>
        <taxon>Fungi</taxon>
        <taxon>Fungi incertae sedis</taxon>
        <taxon>Mucoromycota</taxon>
        <taxon>Mucoromycotina</taxon>
        <taxon>Mucoromycetes</taxon>
        <taxon>Mucorales</taxon>
        <taxon>Cunninghamellaceae</taxon>
        <taxon>Absidia</taxon>
    </lineage>
</organism>
<keyword evidence="6" id="KW-1185">Reference proteome</keyword>
<name>A0A168PZ73_ABSGL</name>
<reference evidence="5" key="1">
    <citation type="submission" date="2016-04" db="EMBL/GenBank/DDBJ databases">
        <authorList>
            <person name="Evans L.H."/>
            <person name="Alamgir A."/>
            <person name="Owens N."/>
            <person name="Weber N.D."/>
            <person name="Virtaneva K."/>
            <person name="Barbian K."/>
            <person name="Babar A."/>
            <person name="Rosenke K."/>
        </authorList>
    </citation>
    <scope>NUCLEOTIDE SEQUENCE [LARGE SCALE GENOMIC DNA]</scope>
    <source>
        <strain evidence="5">CBS 101.48</strain>
    </source>
</reference>
<dbReference type="OrthoDB" id="26719at2759"/>
<dbReference type="InterPro" id="IPR050559">
    <property type="entry name" value="P-Pant_transferase_sf"/>
</dbReference>
<evidence type="ECO:0000256" key="1">
    <source>
        <dbReference type="ARBA" id="ARBA00013172"/>
    </source>
</evidence>
<dbReference type="InterPro" id="IPR055066">
    <property type="entry name" value="AASDHPPT_N"/>
</dbReference>
<evidence type="ECO:0000313" key="5">
    <source>
        <dbReference type="EMBL" id="SAM03228.1"/>
    </source>
</evidence>
<dbReference type="GO" id="GO:0000287">
    <property type="term" value="F:magnesium ion binding"/>
    <property type="evidence" value="ECO:0007669"/>
    <property type="project" value="InterPro"/>
</dbReference>
<accession>A0A168PZ73</accession>
<proteinExistence type="predicted"/>
<dbReference type="OMA" id="WVFEESL"/>
<dbReference type="Pfam" id="PF01648">
    <property type="entry name" value="ACPS"/>
    <property type="match status" value="1"/>
</dbReference>
<dbReference type="EMBL" id="LT554074">
    <property type="protein sequence ID" value="SAM03228.1"/>
    <property type="molecule type" value="Genomic_DNA"/>
</dbReference>
<keyword evidence="2" id="KW-0808">Transferase</keyword>
<dbReference type="FunCoup" id="A0A168PZ73">
    <property type="interactions" value="456"/>
</dbReference>